<evidence type="ECO:0000256" key="5">
    <source>
        <dbReference type="ARBA" id="ARBA00038359"/>
    </source>
</evidence>
<feature type="transmembrane region" description="Helical" evidence="7">
    <location>
        <begin position="90"/>
        <end position="112"/>
    </location>
</feature>
<keyword evidence="2 7" id="KW-0812">Transmembrane</keyword>
<evidence type="ECO:0000256" key="1">
    <source>
        <dbReference type="ARBA" id="ARBA00004141"/>
    </source>
</evidence>
<dbReference type="InterPro" id="IPR049326">
    <property type="entry name" value="Rhodopsin_dom_fungi"/>
</dbReference>
<comment type="subcellular location">
    <subcellularLocation>
        <location evidence="1">Membrane</location>
        <topology evidence="1">Multi-pass membrane protein</topology>
    </subcellularLocation>
</comment>
<feature type="transmembrane region" description="Helical" evidence="7">
    <location>
        <begin position="49"/>
        <end position="70"/>
    </location>
</feature>
<evidence type="ECO:0000313" key="10">
    <source>
        <dbReference type="Proteomes" id="UP000054481"/>
    </source>
</evidence>
<feature type="transmembrane region" description="Helical" evidence="7">
    <location>
        <begin position="243"/>
        <end position="263"/>
    </location>
</feature>
<organism evidence="9 10">
    <name type="scientific">Hirsutella minnesotensis 3608</name>
    <dbReference type="NCBI Taxonomy" id="1043627"/>
    <lineage>
        <taxon>Eukaryota</taxon>
        <taxon>Fungi</taxon>
        <taxon>Dikarya</taxon>
        <taxon>Ascomycota</taxon>
        <taxon>Pezizomycotina</taxon>
        <taxon>Sordariomycetes</taxon>
        <taxon>Hypocreomycetidae</taxon>
        <taxon>Hypocreales</taxon>
        <taxon>Ophiocordycipitaceae</taxon>
        <taxon>Hirsutella</taxon>
    </lineage>
</organism>
<evidence type="ECO:0000256" key="3">
    <source>
        <dbReference type="ARBA" id="ARBA00022989"/>
    </source>
</evidence>
<feature type="transmembrane region" description="Helical" evidence="7">
    <location>
        <begin position="124"/>
        <end position="151"/>
    </location>
</feature>
<proteinExistence type="inferred from homology"/>
<dbReference type="AlphaFoldDB" id="A0A0F8A0D4"/>
<feature type="transmembrane region" description="Helical" evidence="7">
    <location>
        <begin position="203"/>
        <end position="223"/>
    </location>
</feature>
<evidence type="ECO:0000259" key="8">
    <source>
        <dbReference type="Pfam" id="PF20684"/>
    </source>
</evidence>
<reference evidence="9 10" key="1">
    <citation type="journal article" date="2014" name="Genome Biol. Evol.">
        <title>Comparative genomics and transcriptomics analyses reveal divergent lifestyle features of nematode endoparasitic fungus Hirsutella minnesotensis.</title>
        <authorList>
            <person name="Lai Y."/>
            <person name="Liu K."/>
            <person name="Zhang X."/>
            <person name="Zhang X."/>
            <person name="Li K."/>
            <person name="Wang N."/>
            <person name="Shu C."/>
            <person name="Wu Y."/>
            <person name="Wang C."/>
            <person name="Bushley K.E."/>
            <person name="Xiang M."/>
            <person name="Liu X."/>
        </authorList>
    </citation>
    <scope>NUCLEOTIDE SEQUENCE [LARGE SCALE GENOMIC DNA]</scope>
    <source>
        <strain evidence="9 10">3608</strain>
    </source>
</reference>
<dbReference type="PANTHER" id="PTHR33048:SF123">
    <property type="entry name" value="INTEGRAL MEMBRANE PROTEIN"/>
    <property type="match status" value="1"/>
</dbReference>
<dbReference type="GO" id="GO:0016020">
    <property type="term" value="C:membrane"/>
    <property type="evidence" value="ECO:0007669"/>
    <property type="project" value="UniProtKB-SubCell"/>
</dbReference>
<evidence type="ECO:0000256" key="6">
    <source>
        <dbReference type="SAM" id="MobiDB-lite"/>
    </source>
</evidence>
<keyword evidence="3 7" id="KW-1133">Transmembrane helix</keyword>
<feature type="transmembrane region" description="Helical" evidence="7">
    <location>
        <begin position="16"/>
        <end position="37"/>
    </location>
</feature>
<dbReference type="OrthoDB" id="4916771at2759"/>
<dbReference type="EMBL" id="KQ030897">
    <property type="protein sequence ID" value="KJZ68434.1"/>
    <property type="molecule type" value="Genomic_DNA"/>
</dbReference>
<accession>A0A0F8A0D4</accession>
<name>A0A0F8A0D4_9HYPO</name>
<keyword evidence="10" id="KW-1185">Reference proteome</keyword>
<feature type="transmembrane region" description="Helical" evidence="7">
    <location>
        <begin position="171"/>
        <end position="191"/>
    </location>
</feature>
<sequence length="351" mass="39141">MLNVAGVEIVERNNCLIISAFFFTTTACLAVCLRLLTRAVLVRNFGLDDYLITAAMFGTIGFLVAVIQQIRFGLGDRVDIAVIKQFLQSRYASILAYGFTHQLVNFSILFQYKRIFTERSAQRLFLGLILWLTVYGLFHSFSLVFTCVPVAKYWDETIPGGCLQRSTLHYFLAGFNIINDIILLIAPVPYLNNLQIPRRAKHALMAVFACGGFASIVAIIRLHSLYVNSSTPTNQQPLKGVNIAIWSGLEINVAIICASVPALKPLFVKFFPQMISFLGDSAKRSRTGRSAQNSAHHRSDHHNTQQSGDHDDKPCPIEIQVQSFEMRAVATERDDGSQKNLVPKNGPVWTA</sequence>
<gene>
    <name evidence="9" type="ORF">HIM_12178</name>
</gene>
<evidence type="ECO:0000256" key="7">
    <source>
        <dbReference type="SAM" id="Phobius"/>
    </source>
</evidence>
<feature type="domain" description="Rhodopsin" evidence="8">
    <location>
        <begin position="33"/>
        <end position="268"/>
    </location>
</feature>
<evidence type="ECO:0000313" key="9">
    <source>
        <dbReference type="EMBL" id="KJZ68434.1"/>
    </source>
</evidence>
<feature type="region of interest" description="Disordered" evidence="6">
    <location>
        <begin position="286"/>
        <end position="315"/>
    </location>
</feature>
<comment type="similarity">
    <text evidence="5">Belongs to the SAT4 family.</text>
</comment>
<feature type="region of interest" description="Disordered" evidence="6">
    <location>
        <begin position="329"/>
        <end position="351"/>
    </location>
</feature>
<protein>
    <recommendedName>
        <fullName evidence="8">Rhodopsin domain-containing protein</fullName>
    </recommendedName>
</protein>
<keyword evidence="4 7" id="KW-0472">Membrane</keyword>
<evidence type="ECO:0000256" key="4">
    <source>
        <dbReference type="ARBA" id="ARBA00023136"/>
    </source>
</evidence>
<dbReference type="Pfam" id="PF20684">
    <property type="entry name" value="Fung_rhodopsin"/>
    <property type="match status" value="1"/>
</dbReference>
<dbReference type="Proteomes" id="UP000054481">
    <property type="component" value="Unassembled WGS sequence"/>
</dbReference>
<evidence type="ECO:0000256" key="2">
    <source>
        <dbReference type="ARBA" id="ARBA00022692"/>
    </source>
</evidence>
<dbReference type="InterPro" id="IPR052337">
    <property type="entry name" value="SAT4-like"/>
</dbReference>
<dbReference type="PANTHER" id="PTHR33048">
    <property type="entry name" value="PTH11-LIKE INTEGRAL MEMBRANE PROTEIN (AFU_ORTHOLOGUE AFUA_5G11245)"/>
    <property type="match status" value="1"/>
</dbReference>